<dbReference type="InterPro" id="IPR015919">
    <property type="entry name" value="Cadherin-like_sf"/>
</dbReference>
<dbReference type="InterPro" id="IPR011042">
    <property type="entry name" value="6-blade_b-propeller_TolB-like"/>
</dbReference>
<accession>A0ABS2L8H7</accession>
<reference evidence="2 3" key="1">
    <citation type="submission" date="2021-01" db="EMBL/GenBank/DDBJ databases">
        <title>Sequencing the genomes of 1000 actinobacteria strains.</title>
        <authorList>
            <person name="Klenk H.-P."/>
        </authorList>
    </citation>
    <scope>NUCLEOTIDE SEQUENCE [LARGE SCALE GENOMIC DNA]</scope>
    <source>
        <strain evidence="2 3">DSM 13057</strain>
    </source>
</reference>
<keyword evidence="1" id="KW-0732">Signal</keyword>
<dbReference type="InterPro" id="IPR013783">
    <property type="entry name" value="Ig-like_fold"/>
</dbReference>
<dbReference type="PANTHER" id="PTHR40274">
    <property type="entry name" value="VIRGINIAMYCIN B LYASE"/>
    <property type="match status" value="1"/>
</dbReference>
<dbReference type="InterPro" id="IPR051344">
    <property type="entry name" value="Vgb"/>
</dbReference>
<dbReference type="Gene3D" id="2.40.10.500">
    <property type="match status" value="1"/>
</dbReference>
<feature type="signal peptide" evidence="1">
    <location>
        <begin position="1"/>
        <end position="28"/>
    </location>
</feature>
<feature type="chain" id="PRO_5047014947" evidence="1">
    <location>
        <begin position="29"/>
        <end position="442"/>
    </location>
</feature>
<protein>
    <submittedName>
        <fullName evidence="2">Sugar lactone lactonase YvrE</fullName>
    </submittedName>
</protein>
<dbReference type="PANTHER" id="PTHR40274:SF3">
    <property type="entry name" value="VIRGINIAMYCIN B LYASE"/>
    <property type="match status" value="1"/>
</dbReference>
<proteinExistence type="predicted"/>
<organism evidence="2 3">
    <name type="scientific">Subtercola frigoramans</name>
    <dbReference type="NCBI Taxonomy" id="120298"/>
    <lineage>
        <taxon>Bacteria</taxon>
        <taxon>Bacillati</taxon>
        <taxon>Actinomycetota</taxon>
        <taxon>Actinomycetes</taxon>
        <taxon>Micrococcales</taxon>
        <taxon>Microbacteriaceae</taxon>
        <taxon>Subtercola</taxon>
    </lineage>
</organism>
<keyword evidence="3" id="KW-1185">Reference proteome</keyword>
<dbReference type="SUPFAM" id="SSF63829">
    <property type="entry name" value="Calcium-dependent phosphotriesterase"/>
    <property type="match status" value="2"/>
</dbReference>
<dbReference type="Gene3D" id="2.120.10.30">
    <property type="entry name" value="TolB, C-terminal domain"/>
    <property type="match status" value="1"/>
</dbReference>
<dbReference type="Pfam" id="PF05345">
    <property type="entry name" value="He_PIG"/>
    <property type="match status" value="1"/>
</dbReference>
<evidence type="ECO:0000256" key="1">
    <source>
        <dbReference type="SAM" id="SignalP"/>
    </source>
</evidence>
<dbReference type="Gene3D" id="2.60.40.10">
    <property type="entry name" value="Immunoglobulins"/>
    <property type="match status" value="1"/>
</dbReference>
<dbReference type="SUPFAM" id="SSF49313">
    <property type="entry name" value="Cadherin-like"/>
    <property type="match status" value="1"/>
</dbReference>
<gene>
    <name evidence="2" type="ORF">JOE66_002953</name>
</gene>
<sequence length="442" mass="44476">MASVVASLAAVGVIVGSVLVGGATAAQAAPVVTSTFASLAAGSRPAAIALGDDGSVFTADSGHDAVTKITPAGVIDPVFHGWLPLGALPTTLVYSKGALFVTSPLLDKLWMIDATTGAINTSFDASLGLTFDSRHPSAVAADASGTIYVLAADDQRVVAVSRAGVVLAEYALDPAAGTQALAFGDDGSLFAANSGDGTVSRIVFDHAGHGVVEPAWATAGPGVRPQALAFDHHGFLYSVSSAHETVSKFDTRLPSGLNLATEFDLSGSYPLGITSDALGNVYTSNVGDDTISLFEVDGSPAATVATLPGFPDAESVVADSHGSVFTANFSADSISRVELTPRLTSSPPPGTGQVGIPYASAVPSTSGLDPIGFTVVGTLPFGLRLDPVTGVISGTPTTASTFEFDLVATNSVGRSEPQHVTLTIAPPTGSTGCWYSPLPCGL</sequence>
<dbReference type="Proteomes" id="UP000776164">
    <property type="component" value="Unassembled WGS sequence"/>
</dbReference>
<evidence type="ECO:0000313" key="3">
    <source>
        <dbReference type="Proteomes" id="UP000776164"/>
    </source>
</evidence>
<comment type="caution">
    <text evidence="2">The sequence shown here is derived from an EMBL/GenBank/DDBJ whole genome shotgun (WGS) entry which is preliminary data.</text>
</comment>
<dbReference type="InterPro" id="IPR015943">
    <property type="entry name" value="WD40/YVTN_repeat-like_dom_sf"/>
</dbReference>
<name>A0ABS2L8H7_9MICO</name>
<evidence type="ECO:0000313" key="2">
    <source>
        <dbReference type="EMBL" id="MBM7473319.1"/>
    </source>
</evidence>
<dbReference type="RefSeq" id="WP_205110663.1">
    <property type="nucleotide sequence ID" value="NZ_BAAAHT010000014.1"/>
</dbReference>
<dbReference type="Gene3D" id="2.130.10.10">
    <property type="entry name" value="YVTN repeat-like/Quinoprotein amine dehydrogenase"/>
    <property type="match status" value="1"/>
</dbReference>
<dbReference type="EMBL" id="JAFBBU010000001">
    <property type="protein sequence ID" value="MBM7473319.1"/>
    <property type="molecule type" value="Genomic_DNA"/>
</dbReference>